<protein>
    <submittedName>
        <fullName evidence="1">Uncharacterized protein</fullName>
    </submittedName>
</protein>
<name>N2BEP6_9HELI</name>
<comment type="caution">
    <text evidence="1">The sequence shown here is derived from an EMBL/GenBank/DDBJ whole genome shotgun (WGS) entry which is preliminary data.</text>
</comment>
<sequence length="168" mass="19852">MKPSFDCMKAKSGDEKAICSDGIGMAFNGIPLIDNFYASYYKIIIKEINYSDKQRIKNISLQMLKQRRQCPSKLHFHDNFSKEAFDRENEKLIKEGYDPIDLRNLSSGYASVLMMNCYESVYLKALREITEFIYTHPQYKYIFEQIFYPNPNKYYHLIMTKNTISPMN</sequence>
<gene>
    <name evidence="1" type="ORF">C826_02290</name>
</gene>
<reference evidence="1 2" key="1">
    <citation type="submission" date="2013-02" db="EMBL/GenBank/DDBJ databases">
        <title>The Genome Sequence of Helicobacter bilis WiWa.</title>
        <authorList>
            <consortium name="The Broad Institute Genome Sequencing Platform"/>
            <person name="Ward D."/>
            <person name="Overstreet A.-M.C."/>
            <person name="Ramer-Tait A.E."/>
            <person name="Phillips G.J."/>
            <person name="Wannemuehler M.J."/>
            <person name="Walker B."/>
            <person name="Young S.K."/>
            <person name="Zeng Q."/>
            <person name="Gargeya S."/>
            <person name="Fitzgerald M."/>
            <person name="Haas B."/>
            <person name="Abouelleil A."/>
            <person name="Alvarado L."/>
            <person name="Arachchi H.M."/>
            <person name="Berlin A.M."/>
            <person name="Chapman S.B."/>
            <person name="Dewar J."/>
            <person name="Goldberg J."/>
            <person name="Griggs A."/>
            <person name="Gujja S."/>
            <person name="Hansen M."/>
            <person name="Howarth C."/>
            <person name="Imamovic A."/>
            <person name="Larimer J."/>
            <person name="McCowan C."/>
            <person name="Murphy C."/>
            <person name="Neiman D."/>
            <person name="Pearson M."/>
            <person name="Priest M."/>
            <person name="Roberts A."/>
            <person name="Saif S."/>
            <person name="Shea T."/>
            <person name="Sisk P."/>
            <person name="Sykes S."/>
            <person name="Wortman J."/>
            <person name="Nusbaum C."/>
            <person name="Birren B."/>
        </authorList>
    </citation>
    <scope>NUCLEOTIDE SEQUENCE [LARGE SCALE GENOMIC DNA]</scope>
    <source>
        <strain evidence="1 2">WiWa</strain>
    </source>
</reference>
<dbReference type="EMBL" id="AQFW01000024">
    <property type="protein sequence ID" value="EMZ36968.1"/>
    <property type="molecule type" value="Genomic_DNA"/>
</dbReference>
<dbReference type="Proteomes" id="UP000012527">
    <property type="component" value="Unassembled WGS sequence"/>
</dbReference>
<accession>N2BEP6</accession>
<dbReference type="PATRIC" id="fig|1235804.3.peg.2510"/>
<evidence type="ECO:0000313" key="2">
    <source>
        <dbReference type="Proteomes" id="UP000012527"/>
    </source>
</evidence>
<evidence type="ECO:0000313" key="1">
    <source>
        <dbReference type="EMBL" id="EMZ36968.1"/>
    </source>
</evidence>
<dbReference type="AlphaFoldDB" id="N2BEP6"/>
<dbReference type="HOGENOM" id="CLU_118013_0_0_7"/>
<organism evidence="1 2">
    <name type="scientific">Helicobacter bilis WiWa</name>
    <dbReference type="NCBI Taxonomy" id="1235804"/>
    <lineage>
        <taxon>Bacteria</taxon>
        <taxon>Pseudomonadati</taxon>
        <taxon>Campylobacterota</taxon>
        <taxon>Epsilonproteobacteria</taxon>
        <taxon>Campylobacterales</taxon>
        <taxon>Helicobacteraceae</taxon>
        <taxon>Helicobacter</taxon>
    </lineage>
</organism>
<proteinExistence type="predicted"/>